<dbReference type="EMBL" id="JAHRIN010025925">
    <property type="protein sequence ID" value="MEQ2200322.1"/>
    <property type="molecule type" value="Genomic_DNA"/>
</dbReference>
<evidence type="ECO:0000313" key="1">
    <source>
        <dbReference type="EMBL" id="MEQ2200322.1"/>
    </source>
</evidence>
<reference evidence="1 2" key="1">
    <citation type="submission" date="2021-06" db="EMBL/GenBank/DDBJ databases">
        <authorList>
            <person name="Palmer J.M."/>
        </authorList>
    </citation>
    <scope>NUCLEOTIDE SEQUENCE [LARGE SCALE GENOMIC DNA]</scope>
    <source>
        <strain evidence="1 2">XC_2019</strain>
        <tissue evidence="1">Muscle</tissue>
    </source>
</reference>
<name>A0ABV0QXU9_9TELE</name>
<gene>
    <name evidence="1" type="ORF">XENOCAPTIV_027502</name>
</gene>
<proteinExistence type="predicted"/>
<evidence type="ECO:0000313" key="2">
    <source>
        <dbReference type="Proteomes" id="UP001434883"/>
    </source>
</evidence>
<organism evidence="1 2">
    <name type="scientific">Xenoophorus captivus</name>
    <dbReference type="NCBI Taxonomy" id="1517983"/>
    <lineage>
        <taxon>Eukaryota</taxon>
        <taxon>Metazoa</taxon>
        <taxon>Chordata</taxon>
        <taxon>Craniata</taxon>
        <taxon>Vertebrata</taxon>
        <taxon>Euteleostomi</taxon>
        <taxon>Actinopterygii</taxon>
        <taxon>Neopterygii</taxon>
        <taxon>Teleostei</taxon>
        <taxon>Neoteleostei</taxon>
        <taxon>Acanthomorphata</taxon>
        <taxon>Ovalentaria</taxon>
        <taxon>Atherinomorphae</taxon>
        <taxon>Cyprinodontiformes</taxon>
        <taxon>Goodeidae</taxon>
        <taxon>Xenoophorus</taxon>
    </lineage>
</organism>
<keyword evidence="2" id="KW-1185">Reference proteome</keyword>
<protein>
    <submittedName>
        <fullName evidence="1">Uncharacterized protein</fullName>
    </submittedName>
</protein>
<comment type="caution">
    <text evidence="1">The sequence shown here is derived from an EMBL/GenBank/DDBJ whole genome shotgun (WGS) entry which is preliminary data.</text>
</comment>
<dbReference type="Proteomes" id="UP001434883">
    <property type="component" value="Unassembled WGS sequence"/>
</dbReference>
<accession>A0ABV0QXU9</accession>
<sequence length="105" mass="11862">MLLAGWWESMAKHCIPAVFPSCSSAHIHIMIQHIVQLQYEHIPLGGDPELSGGTVYLFWPGKASGFTRRSWRETQLDLFTSVTQSQKVKQNQQLFVFLVGLSCVD</sequence>